<evidence type="ECO:0000313" key="3">
    <source>
        <dbReference type="Proteomes" id="UP000054279"/>
    </source>
</evidence>
<name>A0A0C9UAL5_SPHS4</name>
<keyword evidence="3" id="KW-1185">Reference proteome</keyword>
<organism evidence="2 3">
    <name type="scientific">Sphaerobolus stellatus (strain SS14)</name>
    <dbReference type="NCBI Taxonomy" id="990650"/>
    <lineage>
        <taxon>Eukaryota</taxon>
        <taxon>Fungi</taxon>
        <taxon>Dikarya</taxon>
        <taxon>Basidiomycota</taxon>
        <taxon>Agaricomycotina</taxon>
        <taxon>Agaricomycetes</taxon>
        <taxon>Phallomycetidae</taxon>
        <taxon>Geastrales</taxon>
        <taxon>Sphaerobolaceae</taxon>
        <taxon>Sphaerobolus</taxon>
    </lineage>
</organism>
<dbReference type="PANTHER" id="PTHR47939">
    <property type="entry name" value="MEMBRANE-ASSOCIATED SALT-INDUCIBLE PROTEIN-LIKE"/>
    <property type="match status" value="1"/>
</dbReference>
<dbReference type="PANTHER" id="PTHR47939:SF5">
    <property type="entry name" value="PENTACOTRIPEPTIDE-REPEAT REGION OF PRORP DOMAIN-CONTAINING PROTEIN"/>
    <property type="match status" value="1"/>
</dbReference>
<sequence length="529" mass="60821">MPEMVLLAVSAYASKDAFNDAFDMFVTLPNWARSSEKRTKAFVHTHLQNRKELSNKVMTWTKKLIHCRLASNNTILFKYLTDLAKDNRADLIRQLYSYILAECKSYNGCFRIEPPDKSKRYKKRTVTVTHIMANSFLWALSQVNRMDLAQELWKEFTELGLVPNLQMWTTLIDGYGRNDQLATAEATWSAMLETGVEPDNYAYGAMIYAYFAKHKHNEAYAMFCQHQANLKASPAGRRKMREPEMLALYNIVIHGLCTHHKEKVAHEIMEDISQNGPKPDIVTYNTFLRFYGRIGDTQNLAAVIRSLEPAGLKPDAHSFTTLLSALYKRGMDDAHTKMINTMKSVGITPNVTIYTAIINNLVRLPGEENLRNARLLLEQMENSRDASSRPNNVTYTCLLSGILRNPSVESNTASLYVEELLGRMKRNGVEPNRITYHYLIKSSLENPKAYGLQMALNLYEEMQKRGFLITNRTWFVILSGLYRRGDWEVAKEILMDMKRKNVVFDPPLISLEQRIEDHTDRTPGQFLML</sequence>
<dbReference type="InterPro" id="IPR050667">
    <property type="entry name" value="PPR-containing_protein"/>
</dbReference>
<dbReference type="Pfam" id="PF01535">
    <property type="entry name" value="PPR"/>
    <property type="match status" value="1"/>
</dbReference>
<reference evidence="2 3" key="1">
    <citation type="submission" date="2014-06" db="EMBL/GenBank/DDBJ databases">
        <title>Evolutionary Origins and Diversification of the Mycorrhizal Mutualists.</title>
        <authorList>
            <consortium name="DOE Joint Genome Institute"/>
            <consortium name="Mycorrhizal Genomics Consortium"/>
            <person name="Kohler A."/>
            <person name="Kuo A."/>
            <person name="Nagy L.G."/>
            <person name="Floudas D."/>
            <person name="Copeland A."/>
            <person name="Barry K.W."/>
            <person name="Cichocki N."/>
            <person name="Veneault-Fourrey C."/>
            <person name="LaButti K."/>
            <person name="Lindquist E.A."/>
            <person name="Lipzen A."/>
            <person name="Lundell T."/>
            <person name="Morin E."/>
            <person name="Murat C."/>
            <person name="Riley R."/>
            <person name="Ohm R."/>
            <person name="Sun H."/>
            <person name="Tunlid A."/>
            <person name="Henrissat B."/>
            <person name="Grigoriev I.V."/>
            <person name="Hibbett D.S."/>
            <person name="Martin F."/>
        </authorList>
    </citation>
    <scope>NUCLEOTIDE SEQUENCE [LARGE SCALE GENOMIC DNA]</scope>
    <source>
        <strain evidence="2 3">SS14</strain>
    </source>
</reference>
<dbReference type="EMBL" id="KN837382">
    <property type="protein sequence ID" value="KIJ26127.1"/>
    <property type="molecule type" value="Genomic_DNA"/>
</dbReference>
<dbReference type="Pfam" id="PF13041">
    <property type="entry name" value="PPR_2"/>
    <property type="match status" value="2"/>
</dbReference>
<dbReference type="AlphaFoldDB" id="A0A0C9UAL5"/>
<proteinExistence type="predicted"/>
<dbReference type="Proteomes" id="UP000054279">
    <property type="component" value="Unassembled WGS sequence"/>
</dbReference>
<gene>
    <name evidence="2" type="ORF">M422DRAFT_192600</name>
</gene>
<dbReference type="Gene3D" id="1.25.40.10">
    <property type="entry name" value="Tetratricopeptide repeat domain"/>
    <property type="match status" value="4"/>
</dbReference>
<feature type="repeat" description="PPR" evidence="1">
    <location>
        <begin position="164"/>
        <end position="198"/>
    </location>
</feature>
<feature type="repeat" description="PPR" evidence="1">
    <location>
        <begin position="470"/>
        <end position="504"/>
    </location>
</feature>
<dbReference type="OrthoDB" id="185373at2759"/>
<dbReference type="HOGENOM" id="CLU_022893_0_0_1"/>
<evidence type="ECO:0000313" key="2">
    <source>
        <dbReference type="EMBL" id="KIJ26127.1"/>
    </source>
</evidence>
<feature type="repeat" description="PPR" evidence="1">
    <location>
        <begin position="280"/>
        <end position="314"/>
    </location>
</feature>
<dbReference type="Pfam" id="PF13812">
    <property type="entry name" value="PPR_3"/>
    <property type="match status" value="2"/>
</dbReference>
<dbReference type="PROSITE" id="PS51375">
    <property type="entry name" value="PPR"/>
    <property type="match status" value="4"/>
</dbReference>
<dbReference type="InterPro" id="IPR011990">
    <property type="entry name" value="TPR-like_helical_dom_sf"/>
</dbReference>
<dbReference type="NCBIfam" id="TIGR00756">
    <property type="entry name" value="PPR"/>
    <property type="match status" value="1"/>
</dbReference>
<protein>
    <submittedName>
        <fullName evidence="2">Unplaced genomic scaffold SPHSTscaffold_307, whole genome shotgun sequence</fullName>
    </submittedName>
</protein>
<accession>A0A0C9UAL5</accession>
<evidence type="ECO:0000256" key="1">
    <source>
        <dbReference type="PROSITE-ProRule" id="PRU00708"/>
    </source>
</evidence>
<feature type="repeat" description="PPR" evidence="1">
    <location>
        <begin position="315"/>
        <end position="349"/>
    </location>
</feature>
<dbReference type="InterPro" id="IPR002885">
    <property type="entry name" value="PPR_rpt"/>
</dbReference>